<evidence type="ECO:0000313" key="2">
    <source>
        <dbReference type="EMBL" id="GGB02036.1"/>
    </source>
</evidence>
<dbReference type="Proteomes" id="UP000607559">
    <property type="component" value="Unassembled WGS sequence"/>
</dbReference>
<dbReference type="GO" id="GO:0046872">
    <property type="term" value="F:metal ion binding"/>
    <property type="evidence" value="ECO:0007669"/>
    <property type="project" value="InterPro"/>
</dbReference>
<proteinExistence type="predicted"/>
<organism evidence="2 3">
    <name type="scientific">Puia dinghuensis</name>
    <dbReference type="NCBI Taxonomy" id="1792502"/>
    <lineage>
        <taxon>Bacteria</taxon>
        <taxon>Pseudomonadati</taxon>
        <taxon>Bacteroidota</taxon>
        <taxon>Chitinophagia</taxon>
        <taxon>Chitinophagales</taxon>
        <taxon>Chitinophagaceae</taxon>
        <taxon>Puia</taxon>
    </lineage>
</organism>
<sequence>MAITGVFAQTKPTPKATQTLVVRKQYTCPMHPDVVSEKPGKCPKCGMTLAEKKAAGLNKTKKDSASMKGMKM</sequence>
<evidence type="ECO:0000259" key="1">
    <source>
        <dbReference type="Pfam" id="PF19335"/>
    </source>
</evidence>
<keyword evidence="3" id="KW-1185">Reference proteome</keyword>
<accession>A0A8J2XTB2</accession>
<protein>
    <recommendedName>
        <fullName evidence="1">Heavy metal binding domain-containing protein</fullName>
    </recommendedName>
</protein>
<reference evidence="2" key="1">
    <citation type="journal article" date="2014" name="Int. J. Syst. Evol. Microbiol.">
        <title>Complete genome sequence of Corynebacterium casei LMG S-19264T (=DSM 44701T), isolated from a smear-ripened cheese.</title>
        <authorList>
            <consortium name="US DOE Joint Genome Institute (JGI-PGF)"/>
            <person name="Walter F."/>
            <person name="Albersmeier A."/>
            <person name="Kalinowski J."/>
            <person name="Ruckert C."/>
        </authorList>
    </citation>
    <scope>NUCLEOTIDE SEQUENCE</scope>
    <source>
        <strain evidence="2">CGMCC 1.15448</strain>
    </source>
</reference>
<name>A0A8J2XTB2_9BACT</name>
<evidence type="ECO:0000313" key="3">
    <source>
        <dbReference type="Proteomes" id="UP000607559"/>
    </source>
</evidence>
<dbReference type="EMBL" id="BMJC01000003">
    <property type="protein sequence ID" value="GGB02036.1"/>
    <property type="molecule type" value="Genomic_DNA"/>
</dbReference>
<feature type="domain" description="Heavy metal binding" evidence="1">
    <location>
        <begin position="26"/>
        <end position="52"/>
    </location>
</feature>
<dbReference type="Pfam" id="PF19335">
    <property type="entry name" value="HMBD"/>
    <property type="match status" value="1"/>
</dbReference>
<reference evidence="2" key="2">
    <citation type="submission" date="2020-09" db="EMBL/GenBank/DDBJ databases">
        <authorList>
            <person name="Sun Q."/>
            <person name="Zhou Y."/>
        </authorList>
    </citation>
    <scope>NUCLEOTIDE SEQUENCE</scope>
    <source>
        <strain evidence="2">CGMCC 1.15448</strain>
    </source>
</reference>
<comment type="caution">
    <text evidence="2">The sequence shown here is derived from an EMBL/GenBank/DDBJ whole genome shotgun (WGS) entry which is preliminary data.</text>
</comment>
<gene>
    <name evidence="2" type="ORF">GCM10011511_26610</name>
</gene>
<dbReference type="AlphaFoldDB" id="A0A8J2XTB2"/>
<dbReference type="InterPro" id="IPR045800">
    <property type="entry name" value="HMBD"/>
</dbReference>